<sequence>METYFDTSSISDSARFGKVAVLFGGISAERGISLESGRAVLNALRRGKVDAHGIDVGKDVLTQLTRGCYDRAFVVLHGRGGEDGTLQGALETIGIAYTGSGVLGSALGMDKARTKYLWQAVGIPTPAFRVVGSESELVSASEELGLPVIVKPIREGSSIGVTKVTDLSVLHEAWCRAAHYDSLVLVEQWIDGVEYTASILGRRVLPLIRLETSRIFYDFEAKYKANAGTQYYCPCGLDVRQERLLGDIALHAFEVPGGHGWGRVDFLCDKSGNPWFIETNTVPGMTNHSLLPMAAQFAGISFDQLVWKILETSL</sequence>
<feature type="binding site" evidence="17">
    <location>
        <position position="265"/>
    </location>
    <ligand>
        <name>Mg(2+)</name>
        <dbReference type="ChEBI" id="CHEBI:18420"/>
        <label>1</label>
    </ligand>
</feature>
<comment type="catalytic activity">
    <reaction evidence="14 15">
        <text>2 D-alanine + ATP = D-alanyl-D-alanine + ADP + phosphate + H(+)</text>
        <dbReference type="Rhea" id="RHEA:11224"/>
        <dbReference type="ChEBI" id="CHEBI:15378"/>
        <dbReference type="ChEBI" id="CHEBI:30616"/>
        <dbReference type="ChEBI" id="CHEBI:43474"/>
        <dbReference type="ChEBI" id="CHEBI:57416"/>
        <dbReference type="ChEBI" id="CHEBI:57822"/>
        <dbReference type="ChEBI" id="CHEBI:456216"/>
        <dbReference type="EC" id="6.3.2.4"/>
    </reaction>
</comment>
<dbReference type="EMBL" id="CAADGH010000004">
    <property type="protein sequence ID" value="VFK74413.1"/>
    <property type="molecule type" value="Genomic_DNA"/>
</dbReference>
<name>A0A451B7Z3_9GAMM</name>
<evidence type="ECO:0000256" key="2">
    <source>
        <dbReference type="ARBA" id="ARBA00003921"/>
    </source>
</evidence>
<keyword evidence="17" id="KW-0479">Metal-binding</keyword>
<evidence type="ECO:0000313" key="21">
    <source>
        <dbReference type="EMBL" id="VFK74413.1"/>
    </source>
</evidence>
<evidence type="ECO:0000256" key="4">
    <source>
        <dbReference type="ARBA" id="ARBA00004752"/>
    </source>
</evidence>
<reference evidence="21" key="1">
    <citation type="submission" date="2019-02" db="EMBL/GenBank/DDBJ databases">
        <authorList>
            <person name="Gruber-Vodicka R. H."/>
            <person name="Seah K. B. B."/>
        </authorList>
    </citation>
    <scope>NUCLEOTIDE SEQUENCE</scope>
    <source>
        <strain evidence="21">BECK_BZ198</strain>
        <strain evidence="20">BECK_BZ199</strain>
    </source>
</reference>
<gene>
    <name evidence="15" type="primary">ddl</name>
    <name evidence="21" type="ORF">BECKMB1821H_GA0114242_100461</name>
    <name evidence="20" type="ORF">BECKMB1821I_GA0114274_100461</name>
</gene>
<comment type="subcellular location">
    <subcellularLocation>
        <location evidence="3 15">Cytoplasm</location>
    </subcellularLocation>
</comment>
<feature type="domain" description="ATP-grasp" evidence="19">
    <location>
        <begin position="115"/>
        <end position="311"/>
    </location>
</feature>
<dbReference type="UniPathway" id="UPA00219"/>
<accession>A0A451B7Z3</accession>
<dbReference type="Gene3D" id="3.30.1490.20">
    <property type="entry name" value="ATP-grasp fold, A domain"/>
    <property type="match status" value="1"/>
</dbReference>
<evidence type="ECO:0000256" key="16">
    <source>
        <dbReference type="PIRSR" id="PIRSR039102-1"/>
    </source>
</evidence>
<dbReference type="PROSITE" id="PS00843">
    <property type="entry name" value="DALA_DALA_LIGASE_1"/>
    <property type="match status" value="1"/>
</dbReference>
<dbReference type="InterPro" id="IPR011095">
    <property type="entry name" value="Dala_Dala_lig_C"/>
</dbReference>
<dbReference type="GO" id="GO:0008716">
    <property type="term" value="F:D-alanine-D-alanine ligase activity"/>
    <property type="evidence" value="ECO:0007669"/>
    <property type="project" value="UniProtKB-UniRule"/>
</dbReference>
<keyword evidence="13 15" id="KW-0961">Cell wall biogenesis/degradation</keyword>
<dbReference type="InterPro" id="IPR011127">
    <property type="entry name" value="Dala_Dala_lig_N"/>
</dbReference>
<feature type="active site" evidence="16">
    <location>
        <position position="157"/>
    </location>
</feature>
<dbReference type="Gene3D" id="3.40.50.20">
    <property type="match status" value="1"/>
</dbReference>
<dbReference type="SUPFAM" id="SSF56059">
    <property type="entry name" value="Glutathione synthetase ATP-binding domain-like"/>
    <property type="match status" value="1"/>
</dbReference>
<feature type="active site" evidence="16">
    <location>
        <position position="289"/>
    </location>
</feature>
<dbReference type="PANTHER" id="PTHR23132:SF23">
    <property type="entry name" value="D-ALANINE--D-ALANINE LIGASE B"/>
    <property type="match status" value="1"/>
</dbReference>
<keyword evidence="8 15" id="KW-0436">Ligase</keyword>
<dbReference type="EMBL" id="CAADFQ010000004">
    <property type="protein sequence ID" value="VFK27739.1"/>
    <property type="molecule type" value="Genomic_DNA"/>
</dbReference>
<evidence type="ECO:0000256" key="1">
    <source>
        <dbReference type="ARBA" id="ARBA00001936"/>
    </source>
</evidence>
<dbReference type="GO" id="GO:0005829">
    <property type="term" value="C:cytosol"/>
    <property type="evidence" value="ECO:0007669"/>
    <property type="project" value="TreeGrafter"/>
</dbReference>
<evidence type="ECO:0000259" key="19">
    <source>
        <dbReference type="PROSITE" id="PS50975"/>
    </source>
</evidence>
<dbReference type="SUPFAM" id="SSF52440">
    <property type="entry name" value="PreATP-grasp domain"/>
    <property type="match status" value="1"/>
</dbReference>
<dbReference type="InterPro" id="IPR013815">
    <property type="entry name" value="ATP_grasp_subdomain_1"/>
</dbReference>
<evidence type="ECO:0000256" key="7">
    <source>
        <dbReference type="ARBA" id="ARBA00022490"/>
    </source>
</evidence>
<dbReference type="HAMAP" id="MF_00047">
    <property type="entry name" value="Dala_Dala_lig"/>
    <property type="match status" value="1"/>
</dbReference>
<dbReference type="NCBIfam" id="TIGR01205">
    <property type="entry name" value="D_ala_D_alaTIGR"/>
    <property type="match status" value="1"/>
</dbReference>
<evidence type="ECO:0000256" key="3">
    <source>
        <dbReference type="ARBA" id="ARBA00004496"/>
    </source>
</evidence>
<evidence type="ECO:0000256" key="13">
    <source>
        <dbReference type="ARBA" id="ARBA00023316"/>
    </source>
</evidence>
<dbReference type="Pfam" id="PF07478">
    <property type="entry name" value="Dala_Dala_lig_C"/>
    <property type="match status" value="1"/>
</dbReference>
<dbReference type="GO" id="GO:0005524">
    <property type="term" value="F:ATP binding"/>
    <property type="evidence" value="ECO:0007669"/>
    <property type="project" value="UniProtKB-UniRule"/>
</dbReference>
<dbReference type="AlphaFoldDB" id="A0A451B7Z3"/>
<keyword evidence="17" id="KW-0464">Manganese</keyword>
<evidence type="ECO:0000256" key="5">
    <source>
        <dbReference type="ARBA" id="ARBA00010871"/>
    </source>
</evidence>
<evidence type="ECO:0000256" key="9">
    <source>
        <dbReference type="ARBA" id="ARBA00022741"/>
    </source>
</evidence>
<evidence type="ECO:0000256" key="10">
    <source>
        <dbReference type="ARBA" id="ARBA00022840"/>
    </source>
</evidence>
<feature type="binding site" evidence="17">
    <location>
        <position position="278"/>
    </location>
    <ligand>
        <name>Mg(2+)</name>
        <dbReference type="ChEBI" id="CHEBI:18420"/>
        <label>2</label>
    </ligand>
</feature>
<evidence type="ECO:0000256" key="15">
    <source>
        <dbReference type="HAMAP-Rule" id="MF_00047"/>
    </source>
</evidence>
<keyword evidence="12 15" id="KW-0573">Peptidoglycan synthesis</keyword>
<evidence type="ECO:0000313" key="20">
    <source>
        <dbReference type="EMBL" id="VFK27739.1"/>
    </source>
</evidence>
<dbReference type="InterPro" id="IPR005905">
    <property type="entry name" value="D_ala_D_ala"/>
</dbReference>
<keyword evidence="17" id="KW-0460">Magnesium</keyword>
<evidence type="ECO:0000256" key="12">
    <source>
        <dbReference type="ARBA" id="ARBA00022984"/>
    </source>
</evidence>
<comment type="cofactor">
    <cofactor evidence="1">
        <name>Mn(2+)</name>
        <dbReference type="ChEBI" id="CHEBI:29035"/>
    </cofactor>
</comment>
<dbReference type="GO" id="GO:0071555">
    <property type="term" value="P:cell wall organization"/>
    <property type="evidence" value="ECO:0007669"/>
    <property type="project" value="UniProtKB-KW"/>
</dbReference>
<dbReference type="PANTHER" id="PTHR23132">
    <property type="entry name" value="D-ALANINE--D-ALANINE LIGASE"/>
    <property type="match status" value="1"/>
</dbReference>
<dbReference type="EC" id="6.3.2.4" evidence="6 15"/>
<comment type="pathway">
    <text evidence="4 15">Cell wall biogenesis; peptidoglycan biosynthesis.</text>
</comment>
<dbReference type="GO" id="GO:0009252">
    <property type="term" value="P:peptidoglycan biosynthetic process"/>
    <property type="evidence" value="ECO:0007669"/>
    <property type="project" value="UniProtKB-UniRule"/>
</dbReference>
<comment type="similarity">
    <text evidence="5 15">Belongs to the D-alanine--D-alanine ligase family.</text>
</comment>
<keyword evidence="10 18" id="KW-0067">ATP-binding</keyword>
<dbReference type="PIRSF" id="PIRSF039102">
    <property type="entry name" value="Ddl/VanB"/>
    <property type="match status" value="1"/>
</dbReference>
<evidence type="ECO:0000256" key="18">
    <source>
        <dbReference type="PROSITE-ProRule" id="PRU00409"/>
    </source>
</evidence>
<keyword evidence="9 18" id="KW-0547">Nucleotide-binding</keyword>
<comment type="function">
    <text evidence="2 15">Cell wall formation.</text>
</comment>
<dbReference type="InterPro" id="IPR011761">
    <property type="entry name" value="ATP-grasp"/>
</dbReference>
<proteinExistence type="inferred from homology"/>
<organism evidence="21">
    <name type="scientific">Candidatus Kentrum sp. MB</name>
    <dbReference type="NCBI Taxonomy" id="2138164"/>
    <lineage>
        <taxon>Bacteria</taxon>
        <taxon>Pseudomonadati</taxon>
        <taxon>Pseudomonadota</taxon>
        <taxon>Gammaproteobacteria</taxon>
        <taxon>Candidatus Kentrum</taxon>
    </lineage>
</organism>
<evidence type="ECO:0000256" key="6">
    <source>
        <dbReference type="ARBA" id="ARBA00012216"/>
    </source>
</evidence>
<evidence type="ECO:0000256" key="17">
    <source>
        <dbReference type="PIRSR" id="PIRSR039102-3"/>
    </source>
</evidence>
<dbReference type="Gene3D" id="3.30.470.20">
    <property type="entry name" value="ATP-grasp fold, B domain"/>
    <property type="match status" value="1"/>
</dbReference>
<evidence type="ECO:0000256" key="8">
    <source>
        <dbReference type="ARBA" id="ARBA00022598"/>
    </source>
</evidence>
<keyword evidence="7 15" id="KW-0963">Cytoplasm</keyword>
<dbReference type="GO" id="GO:0008360">
    <property type="term" value="P:regulation of cell shape"/>
    <property type="evidence" value="ECO:0007669"/>
    <property type="project" value="UniProtKB-KW"/>
</dbReference>
<feature type="binding site" evidence="17">
    <location>
        <position position="278"/>
    </location>
    <ligand>
        <name>Mg(2+)</name>
        <dbReference type="ChEBI" id="CHEBI:18420"/>
        <label>1</label>
    </ligand>
</feature>
<dbReference type="Pfam" id="PF01820">
    <property type="entry name" value="Dala_Dala_lig_N"/>
    <property type="match status" value="1"/>
</dbReference>
<dbReference type="NCBIfam" id="NF002378">
    <property type="entry name" value="PRK01372.1"/>
    <property type="match status" value="1"/>
</dbReference>
<evidence type="ECO:0000256" key="14">
    <source>
        <dbReference type="ARBA" id="ARBA00047614"/>
    </source>
</evidence>
<dbReference type="InterPro" id="IPR000291">
    <property type="entry name" value="D-Ala_lig_Van_CS"/>
</dbReference>
<dbReference type="PROSITE" id="PS50975">
    <property type="entry name" value="ATP_GRASP"/>
    <property type="match status" value="1"/>
</dbReference>
<dbReference type="GO" id="GO:0046872">
    <property type="term" value="F:metal ion binding"/>
    <property type="evidence" value="ECO:0007669"/>
    <property type="project" value="UniProtKB-KW"/>
</dbReference>
<dbReference type="InterPro" id="IPR016185">
    <property type="entry name" value="PreATP-grasp_dom_sf"/>
</dbReference>
<evidence type="ECO:0000256" key="11">
    <source>
        <dbReference type="ARBA" id="ARBA00022960"/>
    </source>
</evidence>
<feature type="binding site" evidence="17">
    <location>
        <position position="280"/>
    </location>
    <ligand>
        <name>Mg(2+)</name>
        <dbReference type="ChEBI" id="CHEBI:18420"/>
        <label>2</label>
    </ligand>
</feature>
<protein>
    <recommendedName>
        <fullName evidence="6 15">D-alanine--D-alanine ligase</fullName>
        <ecNumber evidence="6 15">6.3.2.4</ecNumber>
    </recommendedName>
    <alternativeName>
        <fullName evidence="15">D-Ala-D-Ala ligase</fullName>
    </alternativeName>
    <alternativeName>
        <fullName evidence="15">D-alanylalanine synthetase</fullName>
    </alternativeName>
</protein>
<keyword evidence="11 15" id="KW-0133">Cell shape</keyword>
<feature type="active site" evidence="16">
    <location>
        <position position="29"/>
    </location>
</feature>
<comment type="cofactor">
    <cofactor evidence="17">
        <name>Mg(2+)</name>
        <dbReference type="ChEBI" id="CHEBI:18420"/>
    </cofactor>
    <cofactor evidence="17">
        <name>Mn(2+)</name>
        <dbReference type="ChEBI" id="CHEBI:29035"/>
    </cofactor>
    <text evidence="17">Binds 2 magnesium or manganese ions per subunit.</text>
</comment>